<dbReference type="Proteomes" id="UP000839052">
    <property type="component" value="Chromosome"/>
</dbReference>
<keyword evidence="4 11" id="KW-0285">Flavoprotein</keyword>
<dbReference type="PANTHER" id="PTHR30040">
    <property type="entry name" value="THIAMINE BIOSYNTHESIS LIPOPROTEIN APBE"/>
    <property type="match status" value="1"/>
</dbReference>
<dbReference type="EMBL" id="OU912926">
    <property type="protein sequence ID" value="CAG9934070.1"/>
    <property type="molecule type" value="Genomic_DNA"/>
</dbReference>
<evidence type="ECO:0000256" key="8">
    <source>
        <dbReference type="ARBA" id="ARBA00022842"/>
    </source>
</evidence>
<dbReference type="Gene3D" id="3.10.520.10">
    <property type="entry name" value="ApbE-like domains"/>
    <property type="match status" value="1"/>
</dbReference>
<dbReference type="InterPro" id="IPR024932">
    <property type="entry name" value="ApbE"/>
</dbReference>
<keyword evidence="6 11" id="KW-0479">Metal-binding</keyword>
<keyword evidence="5 11" id="KW-0808">Transferase</keyword>
<name>A0ABM8Z2A4_9PROT</name>
<comment type="cofactor">
    <cofactor evidence="1">
        <name>Mg(2+)</name>
        <dbReference type="ChEBI" id="CHEBI:18420"/>
    </cofactor>
</comment>
<keyword evidence="7 11" id="KW-0274">FAD</keyword>
<dbReference type="PIRSF" id="PIRSF006268">
    <property type="entry name" value="ApbE"/>
    <property type="match status" value="1"/>
</dbReference>
<evidence type="ECO:0000256" key="5">
    <source>
        <dbReference type="ARBA" id="ARBA00022679"/>
    </source>
</evidence>
<evidence type="ECO:0000313" key="13">
    <source>
        <dbReference type="Proteomes" id="UP000839052"/>
    </source>
</evidence>
<keyword evidence="8 11" id="KW-0460">Magnesium</keyword>
<reference evidence="12 13" key="1">
    <citation type="submission" date="2021-10" db="EMBL/GenBank/DDBJ databases">
        <authorList>
            <person name="Koch H."/>
        </authorList>
    </citation>
    <scope>NUCLEOTIDE SEQUENCE [LARGE SCALE GENOMIC DNA]</scope>
    <source>
        <strain evidence="12">6680</strain>
    </source>
</reference>
<evidence type="ECO:0000256" key="6">
    <source>
        <dbReference type="ARBA" id="ARBA00022723"/>
    </source>
</evidence>
<organism evidence="12 13">
    <name type="scientific">Candidatus Nitrotoga arctica</name>
    <dbReference type="NCBI Taxonomy" id="453162"/>
    <lineage>
        <taxon>Bacteria</taxon>
        <taxon>Pseudomonadati</taxon>
        <taxon>Pseudomonadota</taxon>
        <taxon>Betaproteobacteria</taxon>
        <taxon>Nitrosomonadales</taxon>
        <taxon>Gallionellaceae</taxon>
        <taxon>Candidatus Nitrotoga</taxon>
    </lineage>
</organism>
<dbReference type="Pfam" id="PF02424">
    <property type="entry name" value="ApbE"/>
    <property type="match status" value="1"/>
</dbReference>
<proteinExistence type="inferred from homology"/>
<evidence type="ECO:0000256" key="4">
    <source>
        <dbReference type="ARBA" id="ARBA00022630"/>
    </source>
</evidence>
<evidence type="ECO:0000256" key="10">
    <source>
        <dbReference type="ARBA" id="ARBA00048540"/>
    </source>
</evidence>
<accession>A0ABM8Z2A4</accession>
<evidence type="ECO:0000256" key="11">
    <source>
        <dbReference type="PIRNR" id="PIRNR006268"/>
    </source>
</evidence>
<comment type="catalytic activity">
    <reaction evidence="10 11">
        <text>L-threonyl-[protein] + FAD = FMN-L-threonyl-[protein] + AMP + H(+)</text>
        <dbReference type="Rhea" id="RHEA:36847"/>
        <dbReference type="Rhea" id="RHEA-COMP:11060"/>
        <dbReference type="Rhea" id="RHEA-COMP:11061"/>
        <dbReference type="ChEBI" id="CHEBI:15378"/>
        <dbReference type="ChEBI" id="CHEBI:30013"/>
        <dbReference type="ChEBI" id="CHEBI:57692"/>
        <dbReference type="ChEBI" id="CHEBI:74257"/>
        <dbReference type="ChEBI" id="CHEBI:456215"/>
        <dbReference type="EC" id="2.7.1.180"/>
    </reaction>
</comment>
<dbReference type="PANTHER" id="PTHR30040:SF2">
    <property type="entry name" value="FAD:PROTEIN FMN TRANSFERASE"/>
    <property type="match status" value="1"/>
</dbReference>
<evidence type="ECO:0000256" key="9">
    <source>
        <dbReference type="ARBA" id="ARBA00031306"/>
    </source>
</evidence>
<evidence type="ECO:0000256" key="3">
    <source>
        <dbReference type="ARBA" id="ARBA00016337"/>
    </source>
</evidence>
<evidence type="ECO:0000256" key="7">
    <source>
        <dbReference type="ARBA" id="ARBA00022827"/>
    </source>
</evidence>
<dbReference type="RefSeq" id="WP_239797755.1">
    <property type="nucleotide sequence ID" value="NZ_OU912926.1"/>
</dbReference>
<evidence type="ECO:0000313" key="12">
    <source>
        <dbReference type="EMBL" id="CAG9934070.1"/>
    </source>
</evidence>
<dbReference type="SUPFAM" id="SSF143631">
    <property type="entry name" value="ApbE-like"/>
    <property type="match status" value="1"/>
</dbReference>
<sequence>MLQRRVIIPPRLADLPTRLPAGEVLDVSGEAMGTYWTVKWVDEGVVSPESLTSRIEHVIARVIDEMSTWQEDAFISRFNSAPANSDFALPACFAHVLECAMQLAVDTGGAFDPTVGPLVNLWGFGPDRPITQPPTQIDIAAAQTLCGWRRVVVTDGYICQPGGLYLDFSGIAKGYSVDLIADSLRGLGIHNFLVEVGGELSGSGIKPNGQPWWVALEAPELQGQDQQSIVALYGLAVATSGDYRRYFDHQNIRYSHTLDPRTGYPVADAPFAVSVLHSSCMHADALATALTVLGVQAGLEYAVHRHIAAIFTQMEAGKPVQYVSPAMLEMVEEV</sequence>
<dbReference type="EC" id="2.7.1.180" evidence="2 11"/>
<dbReference type="InterPro" id="IPR003374">
    <property type="entry name" value="ApbE-like_sf"/>
</dbReference>
<dbReference type="GO" id="GO:0016740">
    <property type="term" value="F:transferase activity"/>
    <property type="evidence" value="ECO:0007669"/>
    <property type="project" value="UniProtKB-KW"/>
</dbReference>
<evidence type="ECO:0000256" key="2">
    <source>
        <dbReference type="ARBA" id="ARBA00011955"/>
    </source>
</evidence>
<keyword evidence="13" id="KW-1185">Reference proteome</keyword>
<gene>
    <name evidence="12" type="ORF">NTG6680_2821</name>
</gene>
<comment type="similarity">
    <text evidence="11">Belongs to the ApbE family.</text>
</comment>
<protein>
    <recommendedName>
        <fullName evidence="3 11">FAD:protein FMN transferase</fullName>
        <ecNumber evidence="2 11">2.7.1.180</ecNumber>
    </recommendedName>
    <alternativeName>
        <fullName evidence="9 11">Flavin transferase</fullName>
    </alternativeName>
</protein>
<evidence type="ECO:0000256" key="1">
    <source>
        <dbReference type="ARBA" id="ARBA00001946"/>
    </source>
</evidence>